<feature type="compositionally biased region" description="Polar residues" evidence="5">
    <location>
        <begin position="881"/>
        <end position="891"/>
    </location>
</feature>
<feature type="region of interest" description="Disordered" evidence="5">
    <location>
        <begin position="768"/>
        <end position="788"/>
    </location>
</feature>
<feature type="region of interest" description="Disordered" evidence="5">
    <location>
        <begin position="872"/>
        <end position="891"/>
    </location>
</feature>
<feature type="region of interest" description="Disordered" evidence="5">
    <location>
        <begin position="640"/>
        <end position="667"/>
    </location>
</feature>
<accession>A0A7J6VIL1</accession>
<dbReference type="GO" id="GO:0005524">
    <property type="term" value="F:ATP binding"/>
    <property type="evidence" value="ECO:0007669"/>
    <property type="project" value="UniProtKB-KW"/>
</dbReference>
<feature type="region of interest" description="Disordered" evidence="5">
    <location>
        <begin position="564"/>
        <end position="586"/>
    </location>
</feature>
<name>A0A7J6VIL1_THATH</name>
<keyword evidence="4" id="KW-0067">ATP-binding</keyword>
<dbReference type="PANTHER" id="PTHR14025:SF20">
    <property type="entry name" value="FANCONI ANEMIA GROUP M PROTEIN"/>
    <property type="match status" value="1"/>
</dbReference>
<dbReference type="GO" id="GO:0043138">
    <property type="term" value="F:3'-5' DNA helicase activity"/>
    <property type="evidence" value="ECO:0007669"/>
    <property type="project" value="TreeGrafter"/>
</dbReference>
<evidence type="ECO:0000256" key="3">
    <source>
        <dbReference type="ARBA" id="ARBA00022806"/>
    </source>
</evidence>
<dbReference type="AlphaFoldDB" id="A0A7J6VIL1"/>
<evidence type="ECO:0000256" key="1">
    <source>
        <dbReference type="ARBA" id="ARBA00022741"/>
    </source>
</evidence>
<sequence length="891" mass="98656">MSSFVKVPVYHISIHSTLSYVLLDKQLLVLACEGLEIKAYLRKQANSKAVKRHMHNGGMNSFDFHLSPRMIPHICKPEVQFVKFSIEKFVPRGKKVKDDSVDDRTFKAQLSDAEAELIAKYFCSSGKCTWKPSIIAFPHFQAFPSRVHNVMHSFRTRMLIGAMQHVQAESFFINSKPLPVEIQVPPKTSSSQCLGAETRTHDVRSEKDSIIFPNSQRKSSDLEAFDTVISTEKHYISDSPRHDGPTHCFLFGAAYVSVKSCGTVSIASVPSLPFVNDAPHSKSTSEYNTDLLNIVKHSFSRTSFGSDRITRSEANLTSPAKPNVIYNCHMPTSVLCNSEAHEEPVLHEVEDDASTPTPKRSCTNFEVSVVETPASTRRNIQIGLADVSTSNLKDMEMSPRLTNMVEEGVVPESPLGEIAGHSSNEHTVCRNSCFEHVNCGSIPNCSREVHGNESPKDSKLQSADLPNCGLRRKSLFSVHTPVAFCSTLPLKDLNLEKTETIEQCSTAGAIGHVSDSPINVGKHTPLLQMRTCLNARGNTSGSPIHVESRTPLSNLTNSCSSDWHLSSGEASKNTQKSPKFKRLRKYGESTKRISSNIMEDNSSSLISNLIRSTTRHNPVKHIKATRKMVSKIEAFIDEEAEVSSDAEVSDDEEEDKDNSSIDDSFIDDRINPTMETTQAEAIRDDMMAIYRRSLLSQSPTESPPCCSTGLNPGSMQFGAETVEIGSCSSGKISHPFQIPQTGLRSANQSSMKSSNLCQIDLEGNSRVYMSSETSAAPREERKTENRKRKLSFHQVGYDFGTSLQPQSLFQSEDIGETNLQCQPKNNEHSGDVFNDDQFYEGLDLDALEAQATRLLLQKSEISMDSKQWLTPAPLTEKNPVFPNSPSFDLGI</sequence>
<reference evidence="6 7" key="1">
    <citation type="submission" date="2020-06" db="EMBL/GenBank/DDBJ databases">
        <title>Transcriptomic and genomic resources for Thalictrum thalictroides and T. hernandezii: Facilitating candidate gene discovery in an emerging model plant lineage.</title>
        <authorList>
            <person name="Arias T."/>
            <person name="Riano-Pachon D.M."/>
            <person name="Di Stilio V.S."/>
        </authorList>
    </citation>
    <scope>NUCLEOTIDE SEQUENCE [LARGE SCALE GENOMIC DNA]</scope>
    <source>
        <strain evidence="7">cv. WT478/WT964</strain>
        <tissue evidence="6">Leaves</tissue>
    </source>
</reference>
<keyword evidence="1" id="KW-0547">Nucleotide-binding</keyword>
<dbReference type="EMBL" id="JABWDY010032151">
    <property type="protein sequence ID" value="KAF5184408.1"/>
    <property type="molecule type" value="Genomic_DNA"/>
</dbReference>
<dbReference type="GO" id="GO:0000400">
    <property type="term" value="F:four-way junction DNA binding"/>
    <property type="evidence" value="ECO:0007669"/>
    <property type="project" value="TreeGrafter"/>
</dbReference>
<evidence type="ECO:0000256" key="2">
    <source>
        <dbReference type="ARBA" id="ARBA00022801"/>
    </source>
</evidence>
<dbReference type="OrthoDB" id="6513042at2759"/>
<dbReference type="Proteomes" id="UP000554482">
    <property type="component" value="Unassembled WGS sequence"/>
</dbReference>
<feature type="compositionally biased region" description="Acidic residues" evidence="5">
    <location>
        <begin position="640"/>
        <end position="656"/>
    </location>
</feature>
<keyword evidence="3 6" id="KW-0347">Helicase</keyword>
<evidence type="ECO:0000256" key="4">
    <source>
        <dbReference type="ARBA" id="ARBA00022840"/>
    </source>
</evidence>
<evidence type="ECO:0000313" key="6">
    <source>
        <dbReference type="EMBL" id="KAF5184408.1"/>
    </source>
</evidence>
<dbReference type="GO" id="GO:0036297">
    <property type="term" value="P:interstrand cross-link repair"/>
    <property type="evidence" value="ECO:0007669"/>
    <property type="project" value="TreeGrafter"/>
</dbReference>
<comment type="caution">
    <text evidence="6">The sequence shown here is derived from an EMBL/GenBank/DDBJ whole genome shotgun (WGS) entry which is preliminary data.</text>
</comment>
<organism evidence="6 7">
    <name type="scientific">Thalictrum thalictroides</name>
    <name type="common">Rue-anemone</name>
    <name type="synonym">Anemone thalictroides</name>
    <dbReference type="NCBI Taxonomy" id="46969"/>
    <lineage>
        <taxon>Eukaryota</taxon>
        <taxon>Viridiplantae</taxon>
        <taxon>Streptophyta</taxon>
        <taxon>Embryophyta</taxon>
        <taxon>Tracheophyta</taxon>
        <taxon>Spermatophyta</taxon>
        <taxon>Magnoliopsida</taxon>
        <taxon>Ranunculales</taxon>
        <taxon>Ranunculaceae</taxon>
        <taxon>Thalictroideae</taxon>
        <taxon>Thalictrum</taxon>
    </lineage>
</organism>
<gene>
    <name evidence="6" type="ORF">FRX31_026005</name>
</gene>
<feature type="compositionally biased region" description="Polar residues" evidence="5">
    <location>
        <begin position="564"/>
        <end position="577"/>
    </location>
</feature>
<keyword evidence="2" id="KW-0378">Hydrolase</keyword>
<keyword evidence="7" id="KW-1185">Reference proteome</keyword>
<protein>
    <submittedName>
        <fullName evidence="6">Dead-box atp-dependent rna helicase fancm</fullName>
    </submittedName>
</protein>
<evidence type="ECO:0000256" key="5">
    <source>
        <dbReference type="SAM" id="MobiDB-lite"/>
    </source>
</evidence>
<dbReference type="GO" id="GO:0016787">
    <property type="term" value="F:hydrolase activity"/>
    <property type="evidence" value="ECO:0007669"/>
    <property type="project" value="UniProtKB-KW"/>
</dbReference>
<proteinExistence type="predicted"/>
<dbReference type="GO" id="GO:0009378">
    <property type="term" value="F:four-way junction helicase activity"/>
    <property type="evidence" value="ECO:0007669"/>
    <property type="project" value="TreeGrafter"/>
</dbReference>
<dbReference type="PANTHER" id="PTHR14025">
    <property type="entry name" value="FANCONI ANEMIA GROUP M FANCM FAMILY MEMBER"/>
    <property type="match status" value="1"/>
</dbReference>
<evidence type="ECO:0000313" key="7">
    <source>
        <dbReference type="Proteomes" id="UP000554482"/>
    </source>
</evidence>
<dbReference type="GO" id="GO:0045003">
    <property type="term" value="P:double-strand break repair via synthesis-dependent strand annealing"/>
    <property type="evidence" value="ECO:0007669"/>
    <property type="project" value="TreeGrafter"/>
</dbReference>